<evidence type="ECO:0000256" key="1">
    <source>
        <dbReference type="SAM" id="MobiDB-lite"/>
    </source>
</evidence>
<keyword evidence="2" id="KW-0472">Membrane</keyword>
<feature type="compositionally biased region" description="Basic and acidic residues" evidence="1">
    <location>
        <begin position="946"/>
        <end position="958"/>
    </location>
</feature>
<feature type="compositionally biased region" description="Basic residues" evidence="1">
    <location>
        <begin position="905"/>
        <end position="914"/>
    </location>
</feature>
<dbReference type="InterPro" id="IPR032922">
    <property type="entry name" value="SON"/>
</dbReference>
<evidence type="ECO:0000256" key="2">
    <source>
        <dbReference type="SAM" id="Phobius"/>
    </source>
</evidence>
<feature type="compositionally biased region" description="Basic residues" evidence="1">
    <location>
        <begin position="959"/>
        <end position="978"/>
    </location>
</feature>
<name>A0ABD3PA41_9STRA</name>
<feature type="compositionally biased region" description="Polar residues" evidence="1">
    <location>
        <begin position="1"/>
        <end position="15"/>
    </location>
</feature>
<dbReference type="PANTHER" id="PTHR46528:SF1">
    <property type="entry name" value="PROTEIN SON"/>
    <property type="match status" value="1"/>
</dbReference>
<dbReference type="PANTHER" id="PTHR46528">
    <property type="entry name" value="PROTEIN SON"/>
    <property type="match status" value="1"/>
</dbReference>
<keyword evidence="2" id="KW-1133">Transmembrane helix</keyword>
<comment type="caution">
    <text evidence="3">The sequence shown here is derived from an EMBL/GenBank/DDBJ whole genome shotgun (WGS) entry which is preliminary data.</text>
</comment>
<keyword evidence="4" id="KW-1185">Reference proteome</keyword>
<feature type="region of interest" description="Disordered" evidence="1">
    <location>
        <begin position="905"/>
        <end position="999"/>
    </location>
</feature>
<evidence type="ECO:0000313" key="4">
    <source>
        <dbReference type="Proteomes" id="UP001516023"/>
    </source>
</evidence>
<feature type="region of interest" description="Disordered" evidence="1">
    <location>
        <begin position="1"/>
        <end position="27"/>
    </location>
</feature>
<evidence type="ECO:0000313" key="3">
    <source>
        <dbReference type="EMBL" id="KAL3784706.1"/>
    </source>
</evidence>
<dbReference type="Proteomes" id="UP001516023">
    <property type="component" value="Unassembled WGS sequence"/>
</dbReference>
<protein>
    <submittedName>
        <fullName evidence="3">Uncharacterized protein</fullName>
    </submittedName>
</protein>
<organism evidence="3 4">
    <name type="scientific">Cyclotella cryptica</name>
    <dbReference type="NCBI Taxonomy" id="29204"/>
    <lineage>
        <taxon>Eukaryota</taxon>
        <taxon>Sar</taxon>
        <taxon>Stramenopiles</taxon>
        <taxon>Ochrophyta</taxon>
        <taxon>Bacillariophyta</taxon>
        <taxon>Coscinodiscophyceae</taxon>
        <taxon>Thalassiosirophycidae</taxon>
        <taxon>Stephanodiscales</taxon>
        <taxon>Stephanodiscaceae</taxon>
        <taxon>Cyclotella</taxon>
    </lineage>
</organism>
<reference evidence="3 4" key="1">
    <citation type="journal article" date="2020" name="G3 (Bethesda)">
        <title>Improved Reference Genome for Cyclotella cryptica CCMP332, a Model for Cell Wall Morphogenesis, Salinity Adaptation, and Lipid Production in Diatoms (Bacillariophyta).</title>
        <authorList>
            <person name="Roberts W.R."/>
            <person name="Downey K.M."/>
            <person name="Ruck E.C."/>
            <person name="Traller J.C."/>
            <person name="Alverson A.J."/>
        </authorList>
    </citation>
    <scope>NUCLEOTIDE SEQUENCE [LARGE SCALE GENOMIC DNA]</scope>
    <source>
        <strain evidence="3 4">CCMP332</strain>
    </source>
</reference>
<gene>
    <name evidence="3" type="ORF">HJC23_007715</name>
</gene>
<proteinExistence type="predicted"/>
<feature type="compositionally biased region" description="Basic and acidic residues" evidence="1">
    <location>
        <begin position="988"/>
        <end position="999"/>
    </location>
</feature>
<feature type="compositionally biased region" description="Basic residues" evidence="1">
    <location>
        <begin position="933"/>
        <end position="945"/>
    </location>
</feature>
<accession>A0ABD3PA41</accession>
<sequence>MTRNLSLATLSQNKNNCRHDRPESSTISRRPATANIIRTMNHEVIEAEWNHRSKSTQYKTMPGIGAQRGLLATALAIGSLSLLRSTDARLADRSRVVKARGSRRDRNNLAIEGAAYRVRQGGDYDAEHPSATASTSNDIAARALKDEAVDPITDYENRQLRGYPQYEDPELFSRRLSSQLTGCCYTYKSYSAAKMCSLYNQDCESGETPSHDSGDETCTQEGLSFIGISFSVNTASGNPYSYQLCDQFPMENIIDRNYNYVMSMDEDGWLVGGGYKSFDYSGKMPYIDSSHTELLRIGSLDASKGGTTIEQVYAAMSSVSFAPFSVFPEYLKGGGGHHSGDGDNKDVPSSDVTLIVSIVNTYEDNDSYSSYENFLDQLFSAMYAVDGGACMDDHDTDPHVSMARGVKFKSSYHQQQYMYNANLEVAVWQSMYPKGTPIGSKGYASFPPGSRGNKQYVGYGNLYFFFDRANITKAWRPNRDLSDDESYYATLFTSGDTSSYYANTNDISFNYQGSGDGGGDYEHNPYAWKATMAMHDMTDGWLLPPNCEQEGETFFGIPLSRKSDSNLQASSTFQQQFNFENIIDRNYTYIKSFGTNHGWLVGEQIGNGAGSIVDKDTAHIPIFYTGTTNPDMGGISLSNLIKVAKKIEFGTLYIKPAFVFIDDNGHIKLQFEMDPNSALAYLYDNLCKMLGIAWNYDTPYNKDGVYTNCAMHAAGDRAKYGCGPDGSGVGGFCPQMTVAYSARFNSQEHAAAYLEKCNNYVDYWRSLYPSGVAVGTTTFCPSGGCLGLFLNRYDLFNVFKPELGGSWVEYNGGSLQPTYSPAPTWKGGCDEPHNFHLDKCFRKRAKPPASKVVWDSLGSVGQFSVFLIAFMAVTLSISIFLARARKRRRKGESYVDFLFRESRKKGKKKKKRRVRNQDLEEAMLDDVRESRSRRSSKSRSKSRSRSKSEARSRSDKSHRSSKSRSKSRSMRSSSRHTRHDRDDSYDEASPREDRRQQLV</sequence>
<dbReference type="EMBL" id="JABMIG020000230">
    <property type="protein sequence ID" value="KAL3784706.1"/>
    <property type="molecule type" value="Genomic_DNA"/>
</dbReference>
<dbReference type="AlphaFoldDB" id="A0ABD3PA41"/>
<keyword evidence="2" id="KW-0812">Transmembrane</keyword>
<feature type="transmembrane region" description="Helical" evidence="2">
    <location>
        <begin position="863"/>
        <end position="882"/>
    </location>
</feature>